<keyword evidence="4" id="KW-1185">Reference proteome</keyword>
<feature type="domain" description="Low molecular weight protein antigen 6 PH" evidence="2">
    <location>
        <begin position="65"/>
        <end position="145"/>
    </location>
</feature>
<proteinExistence type="predicted"/>
<gene>
    <name evidence="3" type="ORF">ELQ94_13080</name>
</gene>
<keyword evidence="1" id="KW-1133">Transmembrane helix</keyword>
<dbReference type="OrthoDB" id="5148800at2"/>
<dbReference type="RefSeq" id="WP_127050795.1">
    <property type="nucleotide sequence ID" value="NZ_RZGZ01000003.1"/>
</dbReference>
<accession>A0A3S0V9J1</accession>
<keyword evidence="1" id="KW-0812">Transmembrane</keyword>
<dbReference type="Proteomes" id="UP000274909">
    <property type="component" value="Unassembled WGS sequence"/>
</dbReference>
<evidence type="ECO:0000259" key="2">
    <source>
        <dbReference type="Pfam" id="PF10756"/>
    </source>
</evidence>
<reference evidence="3 4" key="1">
    <citation type="submission" date="2018-12" db="EMBL/GenBank/DDBJ databases">
        <authorList>
            <person name="Li F."/>
        </authorList>
    </citation>
    <scope>NUCLEOTIDE SEQUENCE [LARGE SCALE GENOMIC DNA]</scope>
    <source>
        <strain evidence="3 4">EGI 6500705</strain>
    </source>
</reference>
<evidence type="ECO:0000313" key="4">
    <source>
        <dbReference type="Proteomes" id="UP000274909"/>
    </source>
</evidence>
<evidence type="ECO:0000256" key="1">
    <source>
        <dbReference type="SAM" id="Phobius"/>
    </source>
</evidence>
<feature type="transmembrane region" description="Helical" evidence="1">
    <location>
        <begin position="20"/>
        <end position="39"/>
    </location>
</feature>
<keyword evidence="1" id="KW-0472">Membrane</keyword>
<dbReference type="Pfam" id="PF10756">
    <property type="entry name" value="bPH_6"/>
    <property type="match status" value="1"/>
</dbReference>
<dbReference type="AlphaFoldDB" id="A0A3S0V9J1"/>
<protein>
    <submittedName>
        <fullName evidence="3">PH domain-containing protein</fullName>
    </submittedName>
</protein>
<feature type="transmembrane region" description="Helical" evidence="1">
    <location>
        <begin position="188"/>
        <end position="207"/>
    </location>
</feature>
<sequence length="208" mass="22237">MPDASARFEPVRLTSRFNRVVAGLIWAVVVVFGAGIAATGRMDDYVNLAPLLAYAAAASYYLLWRPWLGVSDDGIDVGNVVTEVHIPWESLVDVDTKYALALRVPGTAYSVWCAPAPGAVGMIRATRAQRSQTRATTRESVVRPGDLPDTESGRAAAVVRERWFARRDAGLIEAGVADRTPVRVTRDVVAMTVLIGGAVAAIAGLAFL</sequence>
<comment type="caution">
    <text evidence="3">The sequence shown here is derived from an EMBL/GenBank/DDBJ whole genome shotgun (WGS) entry which is preliminary data.</text>
</comment>
<dbReference type="InterPro" id="IPR019692">
    <property type="entry name" value="CFP-6_PH"/>
</dbReference>
<feature type="transmembrane region" description="Helical" evidence="1">
    <location>
        <begin position="45"/>
        <end position="63"/>
    </location>
</feature>
<organism evidence="3 4">
    <name type="scientific">Labedella endophytica</name>
    <dbReference type="NCBI Taxonomy" id="1523160"/>
    <lineage>
        <taxon>Bacteria</taxon>
        <taxon>Bacillati</taxon>
        <taxon>Actinomycetota</taxon>
        <taxon>Actinomycetes</taxon>
        <taxon>Micrococcales</taxon>
        <taxon>Microbacteriaceae</taxon>
        <taxon>Labedella</taxon>
    </lineage>
</organism>
<name>A0A3S0V9J1_9MICO</name>
<dbReference type="EMBL" id="RZGZ01000003">
    <property type="protein sequence ID" value="RUQ99233.1"/>
    <property type="molecule type" value="Genomic_DNA"/>
</dbReference>
<evidence type="ECO:0000313" key="3">
    <source>
        <dbReference type="EMBL" id="RUQ99233.1"/>
    </source>
</evidence>